<dbReference type="EMBL" id="CM042011">
    <property type="protein sequence ID" value="KAI3768276.1"/>
    <property type="molecule type" value="Genomic_DNA"/>
</dbReference>
<proteinExistence type="predicted"/>
<protein>
    <submittedName>
        <fullName evidence="1">Uncharacterized protein</fullName>
    </submittedName>
</protein>
<evidence type="ECO:0000313" key="1">
    <source>
        <dbReference type="EMBL" id="KAI3768276.1"/>
    </source>
</evidence>
<organism evidence="1 2">
    <name type="scientific">Cichorium intybus</name>
    <name type="common">Chicory</name>
    <dbReference type="NCBI Taxonomy" id="13427"/>
    <lineage>
        <taxon>Eukaryota</taxon>
        <taxon>Viridiplantae</taxon>
        <taxon>Streptophyta</taxon>
        <taxon>Embryophyta</taxon>
        <taxon>Tracheophyta</taxon>
        <taxon>Spermatophyta</taxon>
        <taxon>Magnoliopsida</taxon>
        <taxon>eudicotyledons</taxon>
        <taxon>Gunneridae</taxon>
        <taxon>Pentapetalae</taxon>
        <taxon>asterids</taxon>
        <taxon>campanulids</taxon>
        <taxon>Asterales</taxon>
        <taxon>Asteraceae</taxon>
        <taxon>Cichorioideae</taxon>
        <taxon>Cichorieae</taxon>
        <taxon>Cichoriinae</taxon>
        <taxon>Cichorium</taxon>
    </lineage>
</organism>
<gene>
    <name evidence="1" type="ORF">L2E82_18823</name>
</gene>
<evidence type="ECO:0000313" key="2">
    <source>
        <dbReference type="Proteomes" id="UP001055811"/>
    </source>
</evidence>
<reference evidence="2" key="1">
    <citation type="journal article" date="2022" name="Mol. Ecol. Resour.">
        <title>The genomes of chicory, endive, great burdock and yacon provide insights into Asteraceae palaeo-polyploidization history and plant inulin production.</title>
        <authorList>
            <person name="Fan W."/>
            <person name="Wang S."/>
            <person name="Wang H."/>
            <person name="Wang A."/>
            <person name="Jiang F."/>
            <person name="Liu H."/>
            <person name="Zhao H."/>
            <person name="Xu D."/>
            <person name="Zhang Y."/>
        </authorList>
    </citation>
    <scope>NUCLEOTIDE SEQUENCE [LARGE SCALE GENOMIC DNA]</scope>
    <source>
        <strain evidence="2">cv. Punajuju</strain>
    </source>
</reference>
<keyword evidence="2" id="KW-1185">Reference proteome</keyword>
<reference evidence="1 2" key="2">
    <citation type="journal article" date="2022" name="Mol. Ecol. Resour.">
        <title>The genomes of chicory, endive, great burdock and yacon provide insights into Asteraceae paleo-polyploidization history and plant inulin production.</title>
        <authorList>
            <person name="Fan W."/>
            <person name="Wang S."/>
            <person name="Wang H."/>
            <person name="Wang A."/>
            <person name="Jiang F."/>
            <person name="Liu H."/>
            <person name="Zhao H."/>
            <person name="Xu D."/>
            <person name="Zhang Y."/>
        </authorList>
    </citation>
    <scope>NUCLEOTIDE SEQUENCE [LARGE SCALE GENOMIC DNA]</scope>
    <source>
        <strain evidence="2">cv. Punajuju</strain>
        <tissue evidence="1">Leaves</tissue>
    </source>
</reference>
<accession>A0ACB9FBB9</accession>
<sequence length="135" mass="15602">MVETFGDLVSKDLLAHPESEVYTLINVDIKILQLEHKLVSSALFMNINLKLRPDFVSPKWATTIMLNCTGEMEQYFHTFKDKFDVQMAKKENDLTQKEMEVSAKEKQVQKATENIIELEKEIEYISIEAKLFVSG</sequence>
<name>A0ACB9FBB9_CICIN</name>
<comment type="caution">
    <text evidence="1">The sequence shown here is derived from an EMBL/GenBank/DDBJ whole genome shotgun (WGS) entry which is preliminary data.</text>
</comment>
<dbReference type="Proteomes" id="UP001055811">
    <property type="component" value="Linkage Group LG03"/>
</dbReference>